<dbReference type="InterPro" id="IPR051248">
    <property type="entry name" value="UPF0507/Ank_repeat_27"/>
</dbReference>
<reference evidence="3 4" key="1">
    <citation type="submission" date="2014-03" db="EMBL/GenBank/DDBJ databases">
        <title>The genome of Kluyveromyces dobzhanskii.</title>
        <authorList>
            <person name="Nystedt B."/>
            <person name="Astrom S."/>
        </authorList>
    </citation>
    <scope>NUCLEOTIDE SEQUENCE [LARGE SCALE GENOMIC DNA]</scope>
    <source>
        <strain evidence="3 4">CBS 2104</strain>
    </source>
</reference>
<dbReference type="Gene3D" id="1.25.40.20">
    <property type="entry name" value="Ankyrin repeat-containing domain"/>
    <property type="match status" value="1"/>
</dbReference>
<protein>
    <submittedName>
        <fullName evidence="3">WGS project CCBQ000000000 data, contig 00098</fullName>
    </submittedName>
</protein>
<evidence type="ECO:0000313" key="4">
    <source>
        <dbReference type="Proteomes" id="UP000031516"/>
    </source>
</evidence>
<dbReference type="SUPFAM" id="SSF109993">
    <property type="entry name" value="VPS9 domain"/>
    <property type="match status" value="1"/>
</dbReference>
<evidence type="ECO:0000256" key="1">
    <source>
        <dbReference type="ARBA" id="ARBA00007428"/>
    </source>
</evidence>
<dbReference type="Gene3D" id="1.20.1050.80">
    <property type="entry name" value="VPS9 domain"/>
    <property type="match status" value="1"/>
</dbReference>
<dbReference type="InterPro" id="IPR003123">
    <property type="entry name" value="VPS9"/>
</dbReference>
<comment type="similarity">
    <text evidence="1">Belongs to the UPF0507 family.</text>
</comment>
<feature type="domain" description="VPS9" evidence="2">
    <location>
        <begin position="280"/>
        <end position="432"/>
    </location>
</feature>
<dbReference type="SUPFAM" id="SSF48403">
    <property type="entry name" value="Ankyrin repeat"/>
    <property type="match status" value="1"/>
</dbReference>
<organism evidence="3 4">
    <name type="scientific">Kluyveromyces dobzhanskii CBS 2104</name>
    <dbReference type="NCBI Taxonomy" id="1427455"/>
    <lineage>
        <taxon>Eukaryota</taxon>
        <taxon>Fungi</taxon>
        <taxon>Dikarya</taxon>
        <taxon>Ascomycota</taxon>
        <taxon>Saccharomycotina</taxon>
        <taxon>Saccharomycetes</taxon>
        <taxon>Saccharomycetales</taxon>
        <taxon>Saccharomycetaceae</taxon>
        <taxon>Kluyveromyces</taxon>
    </lineage>
</organism>
<dbReference type="InterPro" id="IPR037191">
    <property type="entry name" value="VPS9_dom_sf"/>
</dbReference>
<dbReference type="Proteomes" id="UP000031516">
    <property type="component" value="Unassembled WGS sequence"/>
</dbReference>
<evidence type="ECO:0000259" key="2">
    <source>
        <dbReference type="PROSITE" id="PS51205"/>
    </source>
</evidence>
<dbReference type="PANTHER" id="PTHR24170:SF1">
    <property type="entry name" value="DOMAIN PROTEIN, PUTATIVE (AFU_ORTHOLOGUE AFUA_1G09870)-RELATED"/>
    <property type="match status" value="1"/>
</dbReference>
<sequence>MPYHLPVLLNPLLNAICNCPSPKTSSLKQVFARLDNEKFFILAPSSESLLQYQDLESGLDLAELCYHYDFVASHIVLLKDVTKGSNKQQSIYNKEFTTLNGRKLSIRYRNSTIVTGDGFKEKRKVDICKMNLMPTFNDYLTGSNYTPILNISMPLCGDLVPIDDLQVFSTVSGDKYSDHGHVQLASDIEQKQMQQFDQRVRSFPDVAERVALTFHLTKARIKKTTSVKQLRTEWLNTRESVQQIITLDKRFNYANDLRSIIYNFVEMKLFTNIQQQLSEIVDDEELEQRFEFKSLKAISLNQIPTNFYPDNKKSFSLESVVELEKSVNSALECFKCIDAKTTHAGKLEVLSTTMKLLSREIKSISIDADTLLGLFVLLICRSQVTGLLRTFSYLSNFELHETSIRFGLQGYVLSTFEAALSYFHHDTVKSLSEKCIQNKRIWDSIQKHISINPEVLSKNLGIRTSTGESLASVCIQSHNNEMLVKLLSDFEDAFPLEDILEDRDFTSSTLLVQALQVRNFEAVEIISQILVKSCTEREVKAYLNAPNLHNRITAHYIMQDISLLGSLGEFFNWEHKDINGHTPLFTVFRSYDALNYEEIVTKVLDQVVKWYQLKDEPFNFRVHEDPKGNTLLHVMKSGIEYLLRLPGVNVNQPDLKGLTPLMTYSRYNRISNIETIMKDKRILWDSLQQPLVMTSVEFTKNVKVASTILDAASDKEHTCVHSLRFEERKWKIWISYDGTPYKYSLEVIQQYLRYLRIKYPWGFQPIEHLTNELRLLGIYGVPGVLRLQSYHTFKKLDILFSYISTRGQLWFGKEEEELKVLLDIPTPYLSESERFMKLEPEEINGIQGFLKYNLAEFQKLRNCMVILKKLAIVQQIKSRDVVSKQNALFSLGSQISLHGVASGFDSVKFDWCYDLSFGEFNRNLEYLEHSVITLLDNIEALLKKITSWWKHFGDLMELKKEWKKNFPSDVARPSSASKSFIDTYIEGKRSKFRNKLSNQLKMSSLNLKKIGGEIKTSNESVAVEISLFIEYKEKFYQKNLIKSVVDRRIRESKQFLQRLVDTMKEHS</sequence>
<keyword evidence="4" id="KW-1185">Reference proteome</keyword>
<dbReference type="EMBL" id="CCBQ010000025">
    <property type="protein sequence ID" value="CDO93446.1"/>
    <property type="molecule type" value="Genomic_DNA"/>
</dbReference>
<accession>A0A0A8L3H0</accession>
<proteinExistence type="inferred from homology"/>
<dbReference type="OrthoDB" id="7464126at2759"/>
<dbReference type="GO" id="GO:0030133">
    <property type="term" value="C:transport vesicle"/>
    <property type="evidence" value="ECO:0007669"/>
    <property type="project" value="TreeGrafter"/>
</dbReference>
<dbReference type="PANTHER" id="PTHR24170">
    <property type="entry name" value="ANKYRIN REPEAT DOMAIN-CONTAINING PROTEIN 27"/>
    <property type="match status" value="1"/>
</dbReference>
<dbReference type="GO" id="GO:0005769">
    <property type="term" value="C:early endosome"/>
    <property type="evidence" value="ECO:0007669"/>
    <property type="project" value="TreeGrafter"/>
</dbReference>
<dbReference type="AlphaFoldDB" id="A0A0A8L3H0"/>
<gene>
    <name evidence="3" type="ORF">KLDO_g1743</name>
</gene>
<dbReference type="GO" id="GO:0005770">
    <property type="term" value="C:late endosome"/>
    <property type="evidence" value="ECO:0007669"/>
    <property type="project" value="TreeGrafter"/>
</dbReference>
<dbReference type="GO" id="GO:0045022">
    <property type="term" value="P:early endosome to late endosome transport"/>
    <property type="evidence" value="ECO:0007669"/>
    <property type="project" value="TreeGrafter"/>
</dbReference>
<dbReference type="GO" id="GO:0097422">
    <property type="term" value="C:tubular endosome"/>
    <property type="evidence" value="ECO:0007669"/>
    <property type="project" value="TreeGrafter"/>
</dbReference>
<dbReference type="GO" id="GO:0000149">
    <property type="term" value="F:SNARE binding"/>
    <property type="evidence" value="ECO:0007669"/>
    <property type="project" value="TreeGrafter"/>
</dbReference>
<dbReference type="GO" id="GO:0005085">
    <property type="term" value="F:guanyl-nucleotide exchange factor activity"/>
    <property type="evidence" value="ECO:0007669"/>
    <property type="project" value="TreeGrafter"/>
</dbReference>
<evidence type="ECO:0000313" key="3">
    <source>
        <dbReference type="EMBL" id="CDO93446.1"/>
    </source>
</evidence>
<name>A0A0A8L3H0_9SACH</name>
<comment type="caution">
    <text evidence="3">The sequence shown here is derived from an EMBL/GenBank/DDBJ whole genome shotgun (WGS) entry which is preliminary data.</text>
</comment>
<dbReference type="InterPro" id="IPR036770">
    <property type="entry name" value="Ankyrin_rpt-contain_sf"/>
</dbReference>
<dbReference type="Pfam" id="PF02204">
    <property type="entry name" value="VPS9"/>
    <property type="match status" value="1"/>
</dbReference>
<dbReference type="PROSITE" id="PS51205">
    <property type="entry name" value="VPS9"/>
    <property type="match status" value="1"/>
</dbReference>
<dbReference type="GO" id="GO:0005886">
    <property type="term" value="C:plasma membrane"/>
    <property type="evidence" value="ECO:0007669"/>
    <property type="project" value="TreeGrafter"/>
</dbReference>